<gene>
    <name evidence="1" type="ORF">DESPIG_00354</name>
</gene>
<dbReference type="AlphaFoldDB" id="B6WQN0"/>
<organism evidence="1 2">
    <name type="scientific">Desulfovibrio piger ATCC 29098</name>
    <dbReference type="NCBI Taxonomy" id="411464"/>
    <lineage>
        <taxon>Bacteria</taxon>
        <taxon>Pseudomonadati</taxon>
        <taxon>Thermodesulfobacteriota</taxon>
        <taxon>Desulfovibrionia</taxon>
        <taxon>Desulfovibrionales</taxon>
        <taxon>Desulfovibrionaceae</taxon>
        <taxon>Desulfovibrio</taxon>
    </lineage>
</organism>
<reference evidence="1 2" key="2">
    <citation type="submission" date="2008-10" db="EMBL/GenBank/DDBJ databases">
        <authorList>
            <person name="Fulton L."/>
            <person name="Clifton S."/>
            <person name="Fulton B."/>
            <person name="Xu J."/>
            <person name="Minx P."/>
            <person name="Pepin K.H."/>
            <person name="Johnson M."/>
            <person name="Bhonagiri V."/>
            <person name="Nash W.E."/>
            <person name="Mardis E.R."/>
            <person name="Wilson R.K."/>
        </authorList>
    </citation>
    <scope>NUCLEOTIDE SEQUENCE [LARGE SCALE GENOMIC DNA]</scope>
    <source>
        <strain evidence="1 2">ATCC 29098</strain>
    </source>
</reference>
<sequence>MPFVFFRRTDDGCRVRMDIFVIITKKMSIPLRHLVPRNRQQEKRQQD</sequence>
<protein>
    <submittedName>
        <fullName evidence="1">Uncharacterized protein</fullName>
    </submittedName>
</protein>
<dbReference type="Proteomes" id="UP000003676">
    <property type="component" value="Unassembled WGS sequence"/>
</dbReference>
<evidence type="ECO:0000313" key="1">
    <source>
        <dbReference type="EMBL" id="EEB34704.1"/>
    </source>
</evidence>
<name>B6WQN0_9BACT</name>
<proteinExistence type="predicted"/>
<accession>B6WQN0</accession>
<dbReference type="HOGENOM" id="CLU_3167280_0_0_7"/>
<comment type="caution">
    <text evidence="1">The sequence shown here is derived from an EMBL/GenBank/DDBJ whole genome shotgun (WGS) entry which is preliminary data.</text>
</comment>
<dbReference type="EMBL" id="ABXU01000015">
    <property type="protein sequence ID" value="EEB34704.1"/>
    <property type="molecule type" value="Genomic_DNA"/>
</dbReference>
<reference evidence="1 2" key="1">
    <citation type="submission" date="2008-10" db="EMBL/GenBank/DDBJ databases">
        <title>Draft genome sequence of Desulvovibrio piger (ATCC 29098).</title>
        <authorList>
            <person name="Sudarsanam P."/>
            <person name="Ley R."/>
            <person name="Guruge J."/>
            <person name="Turnbaugh P.J."/>
            <person name="Mahowald M."/>
            <person name="Liep D."/>
            <person name="Gordon J."/>
        </authorList>
    </citation>
    <scope>NUCLEOTIDE SEQUENCE [LARGE SCALE GENOMIC DNA]</scope>
    <source>
        <strain evidence="1 2">ATCC 29098</strain>
    </source>
</reference>
<evidence type="ECO:0000313" key="2">
    <source>
        <dbReference type="Proteomes" id="UP000003676"/>
    </source>
</evidence>